<feature type="transmembrane region" description="Helical" evidence="6">
    <location>
        <begin position="359"/>
        <end position="380"/>
    </location>
</feature>
<feature type="transmembrane region" description="Helical" evidence="6">
    <location>
        <begin position="228"/>
        <end position="245"/>
    </location>
</feature>
<evidence type="ECO:0000256" key="6">
    <source>
        <dbReference type="SAM" id="Phobius"/>
    </source>
</evidence>
<dbReference type="Proteomes" id="UP001254075">
    <property type="component" value="Unassembled WGS sequence"/>
</dbReference>
<gene>
    <name evidence="8" type="ORF">RI532_02290</name>
</gene>
<keyword evidence="3 6" id="KW-0812">Transmembrane</keyword>
<comment type="caution">
    <text evidence="8">The sequence shown here is derived from an EMBL/GenBank/DDBJ whole genome shotgun (WGS) entry which is preliminary data.</text>
</comment>
<dbReference type="PROSITE" id="PS50850">
    <property type="entry name" value="MFS"/>
    <property type="match status" value="1"/>
</dbReference>
<evidence type="ECO:0000256" key="1">
    <source>
        <dbReference type="ARBA" id="ARBA00004651"/>
    </source>
</evidence>
<keyword evidence="2" id="KW-0813">Transport</keyword>
<dbReference type="SUPFAM" id="SSF103473">
    <property type="entry name" value="MFS general substrate transporter"/>
    <property type="match status" value="1"/>
</dbReference>
<feature type="transmembrane region" description="Helical" evidence="6">
    <location>
        <begin position="55"/>
        <end position="76"/>
    </location>
</feature>
<dbReference type="Pfam" id="PF07690">
    <property type="entry name" value="MFS_1"/>
    <property type="match status" value="1"/>
</dbReference>
<dbReference type="GO" id="GO:0035435">
    <property type="term" value="P:phosphate ion transmembrane transport"/>
    <property type="evidence" value="ECO:0007669"/>
    <property type="project" value="TreeGrafter"/>
</dbReference>
<reference evidence="8" key="1">
    <citation type="submission" date="2023-08" db="EMBL/GenBank/DDBJ databases">
        <authorList>
            <person name="Page C.A."/>
            <person name="Perez-Diaz I.M."/>
        </authorList>
    </citation>
    <scope>NUCLEOTIDE SEQUENCE</scope>
    <source>
        <strain evidence="8">3.8.38</strain>
    </source>
</reference>
<comment type="subcellular location">
    <subcellularLocation>
        <location evidence="1">Cell membrane</location>
        <topology evidence="1">Multi-pass membrane protein</topology>
    </subcellularLocation>
</comment>
<evidence type="ECO:0000313" key="8">
    <source>
        <dbReference type="EMBL" id="MDT7013257.1"/>
    </source>
</evidence>
<evidence type="ECO:0000313" key="9">
    <source>
        <dbReference type="Proteomes" id="UP001254075"/>
    </source>
</evidence>
<dbReference type="RefSeq" id="WP_313844465.1">
    <property type="nucleotide sequence ID" value="NZ_JAVLAM010000001.1"/>
</dbReference>
<evidence type="ECO:0000256" key="3">
    <source>
        <dbReference type="ARBA" id="ARBA00022692"/>
    </source>
</evidence>
<accession>A0AAW8W236</accession>
<dbReference type="InterPro" id="IPR036259">
    <property type="entry name" value="MFS_trans_sf"/>
</dbReference>
<evidence type="ECO:0000256" key="2">
    <source>
        <dbReference type="ARBA" id="ARBA00022448"/>
    </source>
</evidence>
<feature type="transmembrane region" description="Helical" evidence="6">
    <location>
        <begin position="295"/>
        <end position="314"/>
    </location>
</feature>
<feature type="transmembrane region" description="Helical" evidence="6">
    <location>
        <begin position="141"/>
        <end position="160"/>
    </location>
</feature>
<dbReference type="GO" id="GO:0005886">
    <property type="term" value="C:plasma membrane"/>
    <property type="evidence" value="ECO:0007669"/>
    <property type="project" value="UniProtKB-SubCell"/>
</dbReference>
<sequence length="431" mass="46736">MDTAHANGKWTGRQILVLAGIWFAFLISFITRLSWATIMPSAIDSLHFTVQQGNSYLTAFYIGYAITVLPGGMLADKFGYRKLLLAAVLGNFVVMAAMVFMHGYWDGLALRFILGLVSGPDLSACLGIITEWFDGKKRATATGIFNTCTSFGLTVINIYAPTVMVHYGWRATMGVTALFPLAALFFAYFALKGNPPFPQQFGIKKANGTIQQESSMARLKKAINNRSVWMLAITGLFATGAKWGVTNWANLFIVKSLHFNIVTAGTAMSIFGITSVISMVVAGWISDHSKLSRHVWAAIFMAIFTPTIIGFALMPQGNLFLLYFWTGAMGVGAFMFSTITNNLSIEVAPADQRGTVSGFINVFNQVGSFLAPVLLGQLLASTGSYVSSYLIIAVFPLVAVVALMFVRESDANQTEDNPASAENDSLSTVKN</sequence>
<dbReference type="PIRSF" id="PIRSF002808">
    <property type="entry name" value="Hexose_phosphate_transp"/>
    <property type="match status" value="1"/>
</dbReference>
<dbReference type="InterPro" id="IPR000849">
    <property type="entry name" value="Sugar_P_transporter"/>
</dbReference>
<dbReference type="GO" id="GO:0061513">
    <property type="term" value="F:glucose 6-phosphate:phosphate antiporter activity"/>
    <property type="evidence" value="ECO:0007669"/>
    <property type="project" value="TreeGrafter"/>
</dbReference>
<evidence type="ECO:0000256" key="4">
    <source>
        <dbReference type="ARBA" id="ARBA00022989"/>
    </source>
</evidence>
<protein>
    <submittedName>
        <fullName evidence="8">MFS transporter</fullName>
    </submittedName>
</protein>
<dbReference type="PANTHER" id="PTHR43826">
    <property type="entry name" value="GLUCOSE-6-PHOSPHATE EXCHANGER SLC37A4"/>
    <property type="match status" value="1"/>
</dbReference>
<name>A0AAW8W236_9LACO</name>
<dbReference type="Gene3D" id="1.20.1250.20">
    <property type="entry name" value="MFS general substrate transporter like domains"/>
    <property type="match status" value="2"/>
</dbReference>
<dbReference type="InterPro" id="IPR051337">
    <property type="entry name" value="OPA_Antiporter"/>
</dbReference>
<dbReference type="InterPro" id="IPR011701">
    <property type="entry name" value="MFS"/>
</dbReference>
<feature type="domain" description="Major facilitator superfamily (MFS) profile" evidence="7">
    <location>
        <begin position="17"/>
        <end position="411"/>
    </location>
</feature>
<dbReference type="EMBL" id="JAVLAM010000001">
    <property type="protein sequence ID" value="MDT7013257.1"/>
    <property type="molecule type" value="Genomic_DNA"/>
</dbReference>
<evidence type="ECO:0000256" key="5">
    <source>
        <dbReference type="ARBA" id="ARBA00023136"/>
    </source>
</evidence>
<evidence type="ECO:0000259" key="7">
    <source>
        <dbReference type="PROSITE" id="PS50850"/>
    </source>
</evidence>
<feature type="transmembrane region" description="Helical" evidence="6">
    <location>
        <begin position="320"/>
        <end position="339"/>
    </location>
</feature>
<feature type="transmembrane region" description="Helical" evidence="6">
    <location>
        <begin position="172"/>
        <end position="191"/>
    </location>
</feature>
<dbReference type="AlphaFoldDB" id="A0AAW8W236"/>
<feature type="transmembrane region" description="Helical" evidence="6">
    <location>
        <begin position="83"/>
        <end position="102"/>
    </location>
</feature>
<keyword evidence="5 6" id="KW-0472">Membrane</keyword>
<feature type="transmembrane region" description="Helical" evidence="6">
    <location>
        <begin position="108"/>
        <end position="129"/>
    </location>
</feature>
<feature type="transmembrane region" description="Helical" evidence="6">
    <location>
        <begin position="15"/>
        <end position="35"/>
    </location>
</feature>
<keyword evidence="4 6" id="KW-1133">Transmembrane helix</keyword>
<dbReference type="PANTHER" id="PTHR43826:SF3">
    <property type="entry name" value="GLUCOSE-6-PHOSPHATE EXCHANGER SLC37A4"/>
    <property type="match status" value="1"/>
</dbReference>
<feature type="transmembrane region" description="Helical" evidence="6">
    <location>
        <begin position="386"/>
        <end position="406"/>
    </location>
</feature>
<proteinExistence type="predicted"/>
<dbReference type="InterPro" id="IPR020846">
    <property type="entry name" value="MFS_dom"/>
</dbReference>
<organism evidence="8 9">
    <name type="scientific">Levilactobacillus namurensis</name>
    <dbReference type="NCBI Taxonomy" id="380393"/>
    <lineage>
        <taxon>Bacteria</taxon>
        <taxon>Bacillati</taxon>
        <taxon>Bacillota</taxon>
        <taxon>Bacilli</taxon>
        <taxon>Lactobacillales</taxon>
        <taxon>Lactobacillaceae</taxon>
        <taxon>Levilactobacillus</taxon>
    </lineage>
</organism>
<feature type="transmembrane region" description="Helical" evidence="6">
    <location>
        <begin position="257"/>
        <end position="283"/>
    </location>
</feature>